<protein>
    <submittedName>
        <fullName evidence="4">Stage III sporulation protein AA</fullName>
    </submittedName>
</protein>
<evidence type="ECO:0000313" key="5">
    <source>
        <dbReference type="Proteomes" id="UP000027980"/>
    </source>
</evidence>
<evidence type="ECO:0000256" key="1">
    <source>
        <dbReference type="ARBA" id="ARBA00022741"/>
    </source>
</evidence>
<dbReference type="SUPFAM" id="SSF52540">
    <property type="entry name" value="P-loop containing nucleoside triphosphate hydrolases"/>
    <property type="match status" value="1"/>
</dbReference>
<dbReference type="EMBL" id="CP008876">
    <property type="protein sequence ID" value="AIF66770.1"/>
    <property type="molecule type" value="Genomic_DNA"/>
</dbReference>
<reference evidence="4 5" key="1">
    <citation type="submission" date="2014-07" db="EMBL/GenBank/DDBJ databases">
        <title>Complete genome sequence of a moderately halophilic bacterium Terribacillus aidingensis MP602, isolated from Cryptomeria fortunei in Tianmu mountain in China.</title>
        <authorList>
            <person name="Wang Y."/>
            <person name="Lu P."/>
            <person name="Zhang L."/>
        </authorList>
    </citation>
    <scope>NUCLEOTIDE SEQUENCE [LARGE SCALE GENOMIC DNA]</scope>
    <source>
        <strain evidence="4 5">MP602</strain>
    </source>
</reference>
<keyword evidence="1" id="KW-0547">Nucleotide-binding</keyword>
<organism evidence="4 5">
    <name type="scientific">Terribacillus saccharophilus</name>
    <dbReference type="NCBI Taxonomy" id="361277"/>
    <lineage>
        <taxon>Bacteria</taxon>
        <taxon>Bacillati</taxon>
        <taxon>Bacillota</taxon>
        <taxon>Bacilli</taxon>
        <taxon>Bacillales</taxon>
        <taxon>Bacillaceae</taxon>
        <taxon>Terribacillus</taxon>
    </lineage>
</organism>
<dbReference type="SMART" id="SM00382">
    <property type="entry name" value="AAA"/>
    <property type="match status" value="1"/>
</dbReference>
<dbReference type="Gene3D" id="3.40.50.300">
    <property type="entry name" value="P-loop containing nucleotide triphosphate hydrolases"/>
    <property type="match status" value="1"/>
</dbReference>
<gene>
    <name evidence="4" type="ORF">GZ22_09035</name>
</gene>
<proteinExistence type="predicted"/>
<evidence type="ECO:0000313" key="4">
    <source>
        <dbReference type="EMBL" id="AIF66770.1"/>
    </source>
</evidence>
<dbReference type="Proteomes" id="UP000027980">
    <property type="component" value="Chromosome"/>
</dbReference>
<dbReference type="NCBIfam" id="TIGR02858">
    <property type="entry name" value="spore_III_AA"/>
    <property type="match status" value="1"/>
</dbReference>
<name>A0A075LJ66_9BACI</name>
<dbReference type="PANTHER" id="PTHR20953:SF3">
    <property type="entry name" value="P-LOOP CONTAINING NUCLEOSIDE TRIPHOSPHATE HYDROLASES SUPERFAMILY PROTEIN"/>
    <property type="match status" value="1"/>
</dbReference>
<dbReference type="HOGENOM" id="CLU_052793_0_0_9"/>
<keyword evidence="2" id="KW-0067">ATP-binding</keyword>
<dbReference type="InterPro" id="IPR014217">
    <property type="entry name" value="Spore_III_AA"/>
</dbReference>
<dbReference type="InterPro" id="IPR027417">
    <property type="entry name" value="P-loop_NTPase"/>
</dbReference>
<dbReference type="PANTHER" id="PTHR20953">
    <property type="entry name" value="KINASE-RELATED"/>
    <property type="match status" value="1"/>
</dbReference>
<dbReference type="KEGG" id="tap:GZ22_09035"/>
<evidence type="ECO:0000259" key="3">
    <source>
        <dbReference type="SMART" id="SM00382"/>
    </source>
</evidence>
<dbReference type="GeneID" id="34220730"/>
<dbReference type="OrthoDB" id="9768243at2"/>
<dbReference type="InterPro" id="IPR003593">
    <property type="entry name" value="AAA+_ATPase"/>
</dbReference>
<dbReference type="Pfam" id="PF19568">
    <property type="entry name" value="Spore_III_AA"/>
    <property type="match status" value="1"/>
</dbReference>
<accession>A0A075LJ66</accession>
<sequence length="304" mass="33424">MKEIQKLFRAPLQALLSEKVGGRWDKLQEIRCRTNQQLELCFDDRTEWIEASLMEVADARFMLNQLSDFSLYALENELREGYITIAGGHRVGLSGQVNTEGGIVKALKHISSFNIRIAKARPGAASRIMSSLYKPDGTCRHTLIIGPPKSGKTTILRDIVRSLSTGWQQYQAIKTAVVDERSEIGGSINGIPQHDLGKRTDIMDACPKAEGLMMLIRSMSPDVIVADEIGSERDVQALLEALHAGVKIVCSVHGDSLDSIRHRPSLRPLFEQKVFERIVILKKGMAPGVVQAVLETASPAGANA</sequence>
<dbReference type="GO" id="GO:0005524">
    <property type="term" value="F:ATP binding"/>
    <property type="evidence" value="ECO:0007669"/>
    <property type="project" value="UniProtKB-KW"/>
</dbReference>
<feature type="domain" description="AAA+ ATPase" evidence="3">
    <location>
        <begin position="138"/>
        <end position="279"/>
    </location>
</feature>
<evidence type="ECO:0000256" key="2">
    <source>
        <dbReference type="ARBA" id="ARBA00022840"/>
    </source>
</evidence>
<dbReference type="RefSeq" id="WP_038561227.1">
    <property type="nucleotide sequence ID" value="NZ_CP008876.1"/>
</dbReference>
<dbReference type="InterPro" id="IPR045735">
    <property type="entry name" value="Spore_III_AA_AAA+_ATPase"/>
</dbReference>
<dbReference type="AlphaFoldDB" id="A0A075LJ66"/>